<dbReference type="Proteomes" id="UP001500842">
    <property type="component" value="Unassembled WGS sequence"/>
</dbReference>
<dbReference type="Gene3D" id="1.10.540.10">
    <property type="entry name" value="Acyl-CoA dehydrogenase/oxidase, N-terminal domain"/>
    <property type="match status" value="1"/>
</dbReference>
<keyword evidence="4 5" id="KW-0274">FAD</keyword>
<dbReference type="EMBL" id="BAAAOR010000015">
    <property type="protein sequence ID" value="GAA1517478.1"/>
    <property type="molecule type" value="Genomic_DNA"/>
</dbReference>
<name>A0ABN2AEQ5_9ACTN</name>
<keyword evidence="10" id="KW-1185">Reference proteome</keyword>
<dbReference type="CDD" id="cd00567">
    <property type="entry name" value="ACAD"/>
    <property type="match status" value="1"/>
</dbReference>
<evidence type="ECO:0000256" key="2">
    <source>
        <dbReference type="ARBA" id="ARBA00009347"/>
    </source>
</evidence>
<dbReference type="RefSeq" id="WP_219996423.1">
    <property type="nucleotide sequence ID" value="NZ_BAAAOR010000015.1"/>
</dbReference>
<dbReference type="Gene3D" id="1.20.140.10">
    <property type="entry name" value="Butyryl-CoA Dehydrogenase, subunit A, domain 3"/>
    <property type="match status" value="1"/>
</dbReference>
<gene>
    <name evidence="9" type="ORF">GCM10009788_22040</name>
</gene>
<dbReference type="SUPFAM" id="SSF47203">
    <property type="entry name" value="Acyl-CoA dehydrogenase C-terminal domain-like"/>
    <property type="match status" value="1"/>
</dbReference>
<dbReference type="Pfam" id="PF02770">
    <property type="entry name" value="Acyl-CoA_dh_M"/>
    <property type="match status" value="1"/>
</dbReference>
<dbReference type="InterPro" id="IPR009075">
    <property type="entry name" value="AcylCo_DH/oxidase_C"/>
</dbReference>
<dbReference type="SUPFAM" id="SSF56645">
    <property type="entry name" value="Acyl-CoA dehydrogenase NM domain-like"/>
    <property type="match status" value="1"/>
</dbReference>
<dbReference type="InterPro" id="IPR046373">
    <property type="entry name" value="Acyl-CoA_Oxase/DH_mid-dom_sf"/>
</dbReference>
<dbReference type="Gene3D" id="2.40.110.10">
    <property type="entry name" value="Butyryl-CoA Dehydrogenase, subunit A, domain 2"/>
    <property type="match status" value="1"/>
</dbReference>
<dbReference type="PIRSF" id="PIRSF016578">
    <property type="entry name" value="HsaA"/>
    <property type="match status" value="1"/>
</dbReference>
<evidence type="ECO:0000256" key="3">
    <source>
        <dbReference type="ARBA" id="ARBA00022630"/>
    </source>
</evidence>
<dbReference type="InterPro" id="IPR037069">
    <property type="entry name" value="AcylCoA_DH/ox_N_sf"/>
</dbReference>
<dbReference type="Pfam" id="PF02771">
    <property type="entry name" value="Acyl-CoA_dh_N"/>
    <property type="match status" value="1"/>
</dbReference>
<accession>A0ABN2AEQ5</accession>
<dbReference type="InterPro" id="IPR006091">
    <property type="entry name" value="Acyl-CoA_Oxase/DH_mid-dom"/>
</dbReference>
<reference evidence="9 10" key="1">
    <citation type="journal article" date="2019" name="Int. J. Syst. Evol. Microbiol.">
        <title>The Global Catalogue of Microorganisms (GCM) 10K type strain sequencing project: providing services to taxonomists for standard genome sequencing and annotation.</title>
        <authorList>
            <consortium name="The Broad Institute Genomics Platform"/>
            <consortium name="The Broad Institute Genome Sequencing Center for Infectious Disease"/>
            <person name="Wu L."/>
            <person name="Ma J."/>
        </authorList>
    </citation>
    <scope>NUCLEOTIDE SEQUENCE [LARGE SCALE GENOMIC DNA]</scope>
    <source>
        <strain evidence="9 10">JCM 14942</strain>
    </source>
</reference>
<evidence type="ECO:0000259" key="8">
    <source>
        <dbReference type="Pfam" id="PF02771"/>
    </source>
</evidence>
<dbReference type="Pfam" id="PF00441">
    <property type="entry name" value="Acyl-CoA_dh_1"/>
    <property type="match status" value="1"/>
</dbReference>
<evidence type="ECO:0000259" key="7">
    <source>
        <dbReference type="Pfam" id="PF02770"/>
    </source>
</evidence>
<evidence type="ECO:0000313" key="10">
    <source>
        <dbReference type="Proteomes" id="UP001500842"/>
    </source>
</evidence>
<comment type="cofactor">
    <cofactor evidence="1 5">
        <name>FAD</name>
        <dbReference type="ChEBI" id="CHEBI:57692"/>
    </cofactor>
</comment>
<keyword evidence="5" id="KW-0560">Oxidoreductase</keyword>
<organism evidence="9 10">
    <name type="scientific">Nocardioides humi</name>
    <dbReference type="NCBI Taxonomy" id="449461"/>
    <lineage>
        <taxon>Bacteria</taxon>
        <taxon>Bacillati</taxon>
        <taxon>Actinomycetota</taxon>
        <taxon>Actinomycetes</taxon>
        <taxon>Propionibacteriales</taxon>
        <taxon>Nocardioidaceae</taxon>
        <taxon>Nocardioides</taxon>
    </lineage>
</organism>
<dbReference type="InterPro" id="IPR009100">
    <property type="entry name" value="AcylCoA_DH/oxidase_NM_dom_sf"/>
</dbReference>
<evidence type="ECO:0000256" key="1">
    <source>
        <dbReference type="ARBA" id="ARBA00001974"/>
    </source>
</evidence>
<feature type="domain" description="Acyl-CoA dehydrogenase/oxidase N-terminal" evidence="8">
    <location>
        <begin position="15"/>
        <end position="126"/>
    </location>
</feature>
<proteinExistence type="inferred from homology"/>
<dbReference type="PANTHER" id="PTHR43884">
    <property type="entry name" value="ACYL-COA DEHYDROGENASE"/>
    <property type="match status" value="1"/>
</dbReference>
<evidence type="ECO:0000259" key="6">
    <source>
        <dbReference type="Pfam" id="PF00441"/>
    </source>
</evidence>
<feature type="domain" description="Acyl-CoA dehydrogenase/oxidase C-terminal" evidence="6">
    <location>
        <begin position="240"/>
        <end position="391"/>
    </location>
</feature>
<evidence type="ECO:0000256" key="5">
    <source>
        <dbReference type="RuleBase" id="RU362125"/>
    </source>
</evidence>
<dbReference type="InterPro" id="IPR036250">
    <property type="entry name" value="AcylCo_DH-like_C"/>
</dbReference>
<protein>
    <submittedName>
        <fullName evidence="9">Acyl-CoA dehydrogenase family protein</fullName>
    </submittedName>
</protein>
<feature type="domain" description="Acyl-CoA oxidase/dehydrogenase middle" evidence="7">
    <location>
        <begin position="130"/>
        <end position="228"/>
    </location>
</feature>
<comment type="caution">
    <text evidence="9">The sequence shown here is derived from an EMBL/GenBank/DDBJ whole genome shotgun (WGS) entry which is preliminary data.</text>
</comment>
<comment type="similarity">
    <text evidence="2 5">Belongs to the acyl-CoA dehydrogenase family.</text>
</comment>
<evidence type="ECO:0000256" key="4">
    <source>
        <dbReference type="ARBA" id="ARBA00022827"/>
    </source>
</evidence>
<dbReference type="PANTHER" id="PTHR43884:SF12">
    <property type="entry name" value="ISOVALERYL-COA DEHYDROGENASE, MITOCHONDRIAL-RELATED"/>
    <property type="match status" value="1"/>
</dbReference>
<evidence type="ECO:0000313" key="9">
    <source>
        <dbReference type="EMBL" id="GAA1517478.1"/>
    </source>
</evidence>
<keyword evidence="3 5" id="KW-0285">Flavoprotein</keyword>
<sequence>MGPITVMLNIQTTTGHNDLRRAVRQLCSRFDETYWEKHDADHEFAWDFFEAFAKAGYLGLTIPEQYGGGGGSIGDACAVLEEVAAAGGGLNACSTVHTSMISLHAIVAHADEEFRRKYLPRIAAGEMRVSFGVTEPNAGTDSTRITTFARREGDKYVVNGQKVWISGAQEAEKVLLLVRTAPREQSARKTDGVSLILVDLSAPGVRIQPIRKIGRNAVDSNEIYFDDVVVEASDLVGSEGEGFRYLLDGLNGERMMIAAESVGFGRWSLETAVDYARQRVVFDRPIGMNQSVQHPLAAAFMQLRAAAAMVREAVDLFDRDASVAEQGTAANTAKWLASEAAYFAADSAMQTHGGYSFAREYHVGRYWMEARLQRIAPVNNQMILNYVSERVLGLPRSY</sequence>
<dbReference type="InterPro" id="IPR013786">
    <property type="entry name" value="AcylCoA_DH/ox_N"/>
</dbReference>